<protein>
    <recommendedName>
        <fullName evidence="3">Helix-turn-helix domain-containing protein</fullName>
    </recommendedName>
</protein>
<dbReference type="EMBL" id="BAWF01000025">
    <property type="protein sequence ID" value="GAF45700.1"/>
    <property type="molecule type" value="Genomic_DNA"/>
</dbReference>
<name>X0R464_RHOWR</name>
<keyword evidence="2" id="KW-1185">Reference proteome</keyword>
<organism evidence="1 2">
    <name type="scientific">Rhodococcus wratislaviensis NBRC 100605</name>
    <dbReference type="NCBI Taxonomy" id="1219028"/>
    <lineage>
        <taxon>Bacteria</taxon>
        <taxon>Bacillati</taxon>
        <taxon>Actinomycetota</taxon>
        <taxon>Actinomycetes</taxon>
        <taxon>Mycobacteriales</taxon>
        <taxon>Nocardiaceae</taxon>
        <taxon>Rhodococcus</taxon>
    </lineage>
</organism>
<comment type="caution">
    <text evidence="1">The sequence shown here is derived from an EMBL/GenBank/DDBJ whole genome shotgun (WGS) entry which is preliminary data.</text>
</comment>
<evidence type="ECO:0008006" key="3">
    <source>
        <dbReference type="Google" id="ProtNLM"/>
    </source>
</evidence>
<dbReference type="AlphaFoldDB" id="X0R464"/>
<sequence>MCMGEMSVSAAAAELGVSGRQVTRLARAGELVVTREVGKALLLDAGSVHRVAQTDRHRGRPWNGDVAWAALAMLSGVGVDWISPSQASRLRHRLRRASATEVAFLARRRARVHRMRGWGDDLNTLVTGGYVAATGVSALTQVPGVAGRFGLSGRGGGAVDGYVVGDDLDGVIDTFGLVADGQGDVTLRVVTALDRFFTTTTLPAAAIAVDLMESLDTRERSAGARVLGELLDDIR</sequence>
<gene>
    <name evidence="1" type="ORF">RW1_025_00290</name>
</gene>
<accession>X0R464</accession>
<evidence type="ECO:0000313" key="1">
    <source>
        <dbReference type="EMBL" id="GAF45700.1"/>
    </source>
</evidence>
<dbReference type="Proteomes" id="UP000019491">
    <property type="component" value="Unassembled WGS sequence"/>
</dbReference>
<proteinExistence type="predicted"/>
<reference evidence="1 2" key="1">
    <citation type="submission" date="2014-02" db="EMBL/GenBank/DDBJ databases">
        <title>Whole genome shotgun sequence of Rhodococcus wratislaviensis NBRC 100605.</title>
        <authorList>
            <person name="Hosoyama A."/>
            <person name="Tsuchikane K."/>
            <person name="Yoshida I."/>
            <person name="Ohji S."/>
            <person name="Ichikawa N."/>
            <person name="Yamazoe A."/>
            <person name="Fujita N."/>
        </authorList>
    </citation>
    <scope>NUCLEOTIDE SEQUENCE [LARGE SCALE GENOMIC DNA]</scope>
    <source>
        <strain evidence="1 2">NBRC 100605</strain>
    </source>
</reference>
<evidence type="ECO:0000313" key="2">
    <source>
        <dbReference type="Proteomes" id="UP000019491"/>
    </source>
</evidence>